<sequence>MDKKDGELSSFPNEWSADDVTTHLRTGGLSEDALGTLAALGVNGELLLSLKIEANPESHFRDISYNSRTPTDASHNVYVCVNKRRKVDNSSRMQDLESDEFEFEGDDKVRLQKVLDVLQAAPTISEDIDTRTEAPDQTRRKVAVMGDGAVAMHHRIHQFETRHQFDFIPWKKGDDEALLQELYAEAEVVVGGQQPLNEHLPKFKQARLLQIHFTGYDWLDFSKVPEHMTVCNVFEHETCIAEYVMAGVLEFQVKLRAMDRAFRTHGWAAGPPFATKWPERSRSIYEENSWQYIPSVAALPECSPSLIARNGEKPRVHLAPKLLGVARSLRFELRGAFSACQYDA</sequence>
<name>A0AAE0EXJ7_9CHLO</name>
<protein>
    <submittedName>
        <fullName evidence="1">Uncharacterized protein</fullName>
    </submittedName>
</protein>
<dbReference type="EMBL" id="LGRX02032148">
    <property type="protein sequence ID" value="KAK3244193.1"/>
    <property type="molecule type" value="Genomic_DNA"/>
</dbReference>
<organism evidence="1 2">
    <name type="scientific">Cymbomonas tetramitiformis</name>
    <dbReference type="NCBI Taxonomy" id="36881"/>
    <lineage>
        <taxon>Eukaryota</taxon>
        <taxon>Viridiplantae</taxon>
        <taxon>Chlorophyta</taxon>
        <taxon>Pyramimonadophyceae</taxon>
        <taxon>Pyramimonadales</taxon>
        <taxon>Pyramimonadaceae</taxon>
        <taxon>Cymbomonas</taxon>
    </lineage>
</organism>
<evidence type="ECO:0000313" key="2">
    <source>
        <dbReference type="Proteomes" id="UP001190700"/>
    </source>
</evidence>
<evidence type="ECO:0000313" key="1">
    <source>
        <dbReference type="EMBL" id="KAK3244193.1"/>
    </source>
</evidence>
<comment type="caution">
    <text evidence="1">The sequence shown here is derived from an EMBL/GenBank/DDBJ whole genome shotgun (WGS) entry which is preliminary data.</text>
</comment>
<proteinExistence type="predicted"/>
<dbReference type="Gene3D" id="3.40.50.720">
    <property type="entry name" value="NAD(P)-binding Rossmann-like Domain"/>
    <property type="match status" value="1"/>
</dbReference>
<dbReference type="AlphaFoldDB" id="A0AAE0EXJ7"/>
<dbReference type="Proteomes" id="UP001190700">
    <property type="component" value="Unassembled WGS sequence"/>
</dbReference>
<reference evidence="1 2" key="1">
    <citation type="journal article" date="2015" name="Genome Biol. Evol.">
        <title>Comparative Genomics of a Bacterivorous Green Alga Reveals Evolutionary Causalities and Consequences of Phago-Mixotrophic Mode of Nutrition.</title>
        <authorList>
            <person name="Burns J.A."/>
            <person name="Paasch A."/>
            <person name="Narechania A."/>
            <person name="Kim E."/>
        </authorList>
    </citation>
    <scope>NUCLEOTIDE SEQUENCE [LARGE SCALE GENOMIC DNA]</scope>
    <source>
        <strain evidence="1 2">PLY_AMNH</strain>
    </source>
</reference>
<dbReference type="SUPFAM" id="SSF52283">
    <property type="entry name" value="Formate/glycerate dehydrogenase catalytic domain-like"/>
    <property type="match status" value="1"/>
</dbReference>
<keyword evidence="2" id="KW-1185">Reference proteome</keyword>
<gene>
    <name evidence="1" type="ORF">CYMTET_46187</name>
</gene>
<accession>A0AAE0EXJ7</accession>